<evidence type="ECO:0000313" key="1">
    <source>
        <dbReference type="EMBL" id="KAI9906178.1"/>
    </source>
</evidence>
<protein>
    <submittedName>
        <fullName evidence="1">Uncharacterized protein</fullName>
    </submittedName>
</protein>
<name>A0ACC0VJZ5_9STRA</name>
<reference evidence="1 2" key="1">
    <citation type="journal article" date="2022" name="bioRxiv">
        <title>The genome of the oomycete Peronosclerospora sorghi, a cosmopolitan pathogen of maize and sorghum, is inflated with dispersed pseudogenes.</title>
        <authorList>
            <person name="Fletcher K."/>
            <person name="Martin F."/>
            <person name="Isakeit T."/>
            <person name="Cavanaugh K."/>
            <person name="Magill C."/>
            <person name="Michelmore R."/>
        </authorList>
    </citation>
    <scope>NUCLEOTIDE SEQUENCE [LARGE SCALE GENOMIC DNA]</scope>
    <source>
        <strain evidence="1">P6</strain>
    </source>
</reference>
<accession>A0ACC0VJZ5</accession>
<evidence type="ECO:0000313" key="2">
    <source>
        <dbReference type="Proteomes" id="UP001163321"/>
    </source>
</evidence>
<gene>
    <name evidence="1" type="ORF">PsorP6_003869</name>
</gene>
<proteinExistence type="predicted"/>
<dbReference type="EMBL" id="CM047587">
    <property type="protein sequence ID" value="KAI9906178.1"/>
    <property type="molecule type" value="Genomic_DNA"/>
</dbReference>
<organism evidence="1 2">
    <name type="scientific">Peronosclerospora sorghi</name>
    <dbReference type="NCBI Taxonomy" id="230839"/>
    <lineage>
        <taxon>Eukaryota</taxon>
        <taxon>Sar</taxon>
        <taxon>Stramenopiles</taxon>
        <taxon>Oomycota</taxon>
        <taxon>Peronosporomycetes</taxon>
        <taxon>Peronosporales</taxon>
        <taxon>Peronosporaceae</taxon>
        <taxon>Peronosclerospora</taxon>
    </lineage>
</organism>
<dbReference type="Proteomes" id="UP001163321">
    <property type="component" value="Chromosome 8"/>
</dbReference>
<keyword evidence="2" id="KW-1185">Reference proteome</keyword>
<comment type="caution">
    <text evidence="1">The sequence shown here is derived from an EMBL/GenBank/DDBJ whole genome shotgun (WGS) entry which is preliminary data.</text>
</comment>
<sequence>MRGGECQHRPFPLQSSTVRVPNYREKDKVILLDSIYAVLGHAHQLNSFLVPMWTYLVRWTLATVFKLLLLSVSMPLGYFWGFGIIAPFLVLILLSVPQIHPANSLLGITTPDWNQLVSVLYWGYSGLDATGVYASEIASPQ</sequence>